<evidence type="ECO:0000313" key="1">
    <source>
        <dbReference type="EMBL" id="GAH93498.1"/>
    </source>
</evidence>
<dbReference type="SUPFAM" id="SSF53335">
    <property type="entry name" value="S-adenosyl-L-methionine-dependent methyltransferases"/>
    <property type="match status" value="1"/>
</dbReference>
<dbReference type="Gene3D" id="3.40.50.150">
    <property type="entry name" value="Vaccinia Virus protein VP39"/>
    <property type="match status" value="1"/>
</dbReference>
<comment type="caution">
    <text evidence="1">The sequence shown here is derived from an EMBL/GenBank/DDBJ whole genome shotgun (WGS) entry which is preliminary data.</text>
</comment>
<proteinExistence type="predicted"/>
<dbReference type="EMBL" id="BARV01002560">
    <property type="protein sequence ID" value="GAH93498.1"/>
    <property type="molecule type" value="Genomic_DNA"/>
</dbReference>
<dbReference type="AlphaFoldDB" id="X1LH88"/>
<feature type="non-terminal residue" evidence="1">
    <location>
        <position position="1"/>
    </location>
</feature>
<gene>
    <name evidence="1" type="ORF">S06H3_06555</name>
</gene>
<sequence>DKVNLTAGVLNLGKNMNLLARAMQIYRKKGASCLLRVSCKYVVWRLKRLPNPLVYLYYKTFKSGTFTFREQIYNYFYHRYNSTWGNERAIEVPVVWDIVKKYKGKHILEVGNVLSHYFPTQHTILDKYEKASGVINLDVVDFQPAEKYDLIVSISTLEHVGWDEKPREPRKILRALENLKRCSALGGQIVVTLPLGYNREIDKLLRWT</sequence>
<protein>
    <submittedName>
        <fullName evidence="1">Uncharacterized protein</fullName>
    </submittedName>
</protein>
<dbReference type="InterPro" id="IPR029063">
    <property type="entry name" value="SAM-dependent_MTases_sf"/>
</dbReference>
<organism evidence="1">
    <name type="scientific">marine sediment metagenome</name>
    <dbReference type="NCBI Taxonomy" id="412755"/>
    <lineage>
        <taxon>unclassified sequences</taxon>
        <taxon>metagenomes</taxon>
        <taxon>ecological metagenomes</taxon>
    </lineage>
</organism>
<accession>X1LH88</accession>
<name>X1LH88_9ZZZZ</name>
<reference evidence="1" key="1">
    <citation type="journal article" date="2014" name="Front. Microbiol.">
        <title>High frequency of phylogenetically diverse reductive dehalogenase-homologous genes in deep subseafloor sedimentary metagenomes.</title>
        <authorList>
            <person name="Kawai M."/>
            <person name="Futagami T."/>
            <person name="Toyoda A."/>
            <person name="Takaki Y."/>
            <person name="Nishi S."/>
            <person name="Hori S."/>
            <person name="Arai W."/>
            <person name="Tsubouchi T."/>
            <person name="Morono Y."/>
            <person name="Uchiyama I."/>
            <person name="Ito T."/>
            <person name="Fujiyama A."/>
            <person name="Inagaki F."/>
            <person name="Takami H."/>
        </authorList>
    </citation>
    <scope>NUCLEOTIDE SEQUENCE</scope>
    <source>
        <strain evidence="1">Expedition CK06-06</strain>
    </source>
</reference>